<evidence type="ECO:0000313" key="2">
    <source>
        <dbReference type="EMBL" id="MBB3867303.1"/>
    </source>
</evidence>
<gene>
    <name evidence="2" type="ORF">HNR78_000177</name>
</gene>
<keyword evidence="1" id="KW-0472">Membrane</keyword>
<evidence type="ECO:0000256" key="1">
    <source>
        <dbReference type="SAM" id="Phobius"/>
    </source>
</evidence>
<dbReference type="EMBL" id="JACICZ010000001">
    <property type="protein sequence ID" value="MBB3867303.1"/>
    <property type="molecule type" value="Genomic_DNA"/>
</dbReference>
<proteinExistence type="predicted"/>
<protein>
    <submittedName>
        <fullName evidence="2">Uncharacterized protein</fullName>
    </submittedName>
</protein>
<accession>A0AA89NGS4</accession>
<keyword evidence="1" id="KW-1133">Transmembrane helix</keyword>
<feature type="transmembrane region" description="Helical" evidence="1">
    <location>
        <begin position="6"/>
        <end position="26"/>
    </location>
</feature>
<dbReference type="AlphaFoldDB" id="A0AA89NGS4"/>
<evidence type="ECO:0000313" key="3">
    <source>
        <dbReference type="Proteomes" id="UP000613002"/>
    </source>
</evidence>
<organism evidence="2 3">
    <name type="scientific">Parageobacillus toebii NBRC 107807</name>
    <dbReference type="NCBI Taxonomy" id="1223503"/>
    <lineage>
        <taxon>Bacteria</taxon>
        <taxon>Bacillati</taxon>
        <taxon>Bacillota</taxon>
        <taxon>Bacilli</taxon>
        <taxon>Bacillales</taxon>
        <taxon>Anoxybacillaceae</taxon>
        <taxon>Parageobacillus</taxon>
    </lineage>
</organism>
<name>A0AA89NGS4_9BACL</name>
<reference evidence="2 3" key="1">
    <citation type="submission" date="2020-08" db="EMBL/GenBank/DDBJ databases">
        <title>Genomic Encyclopedia of Type Strains, Phase IV (KMG-IV): sequencing the most valuable type-strain genomes for metagenomic binning, comparative biology and taxonomic classification.</title>
        <authorList>
            <person name="Goeker M."/>
        </authorList>
    </citation>
    <scope>NUCLEOTIDE SEQUENCE [LARGE SCALE GENOMIC DNA]</scope>
    <source>
        <strain evidence="2 3">DSM 14590</strain>
    </source>
</reference>
<keyword evidence="1" id="KW-0812">Transmembrane</keyword>
<comment type="caution">
    <text evidence="2">The sequence shown here is derived from an EMBL/GenBank/DDBJ whole genome shotgun (WGS) entry which is preliminary data.</text>
</comment>
<keyword evidence="3" id="KW-1185">Reference proteome</keyword>
<sequence>MERKKWILFFLLLGASFVWGIIYWLFIAK</sequence>
<dbReference type="Proteomes" id="UP000613002">
    <property type="component" value="Unassembled WGS sequence"/>
</dbReference>